<sequence>MARRGHMLYQPVSVGSGRHPWGATHFIPPLIYASFISLPQASCSPSLMATRPWPSLRRASLVAPLLYVPGGAFSRSTRTDRRVDATCRFPSRKSASELHLPAEYLCTCAPFLRTAAAALLRPPLVPDPGQPTWGL</sequence>
<dbReference type="Proteomes" id="UP000324022">
    <property type="component" value="Unassembled WGS sequence"/>
</dbReference>
<evidence type="ECO:0000313" key="1">
    <source>
        <dbReference type="EMBL" id="SPO30395.1"/>
    </source>
</evidence>
<accession>A0A5C3EK16</accession>
<dbReference type="AlphaFoldDB" id="A0A5C3EK16"/>
<gene>
    <name evidence="1" type="ORF">UTRI_06325</name>
</gene>
<dbReference type="EMBL" id="OOIN01000033">
    <property type="protein sequence ID" value="SPO30395.1"/>
    <property type="molecule type" value="Genomic_DNA"/>
</dbReference>
<organism evidence="1 2">
    <name type="scientific">Ustilago trichophora</name>
    <dbReference type="NCBI Taxonomy" id="86804"/>
    <lineage>
        <taxon>Eukaryota</taxon>
        <taxon>Fungi</taxon>
        <taxon>Dikarya</taxon>
        <taxon>Basidiomycota</taxon>
        <taxon>Ustilaginomycotina</taxon>
        <taxon>Ustilaginomycetes</taxon>
        <taxon>Ustilaginales</taxon>
        <taxon>Ustilaginaceae</taxon>
        <taxon>Ustilago</taxon>
    </lineage>
</organism>
<evidence type="ECO:0000313" key="2">
    <source>
        <dbReference type="Proteomes" id="UP000324022"/>
    </source>
</evidence>
<proteinExistence type="predicted"/>
<name>A0A5C3EK16_9BASI</name>
<protein>
    <submittedName>
        <fullName evidence="1">Uncharacterized protein</fullName>
    </submittedName>
</protein>
<reference evidence="1 2" key="1">
    <citation type="submission" date="2018-03" db="EMBL/GenBank/DDBJ databases">
        <authorList>
            <person name="Guldener U."/>
        </authorList>
    </citation>
    <scope>NUCLEOTIDE SEQUENCE [LARGE SCALE GENOMIC DNA]</scope>
    <source>
        <strain evidence="1 2">NBRC100155</strain>
    </source>
</reference>
<keyword evidence="2" id="KW-1185">Reference proteome</keyword>